<sequence length="172" mass="18896">MESLPASISRTIKTSHVLPPDTNNHGTMFGGKLTAYIDEVAAICAARHSRKSVVTASMDSIDFLNPIKMGDAVTIEGVVTWCGNTSMEVFVKVTSEHLATGARNLTTTSFLTFVALDENGKPTPIPQVVPETEEEKFLHTTAPERRDARRERKQRLAALTRANQYLPEGQKL</sequence>
<comment type="similarity">
    <text evidence="1">Belongs to the acyl coenzyme A hydrolase family.</text>
</comment>
<dbReference type="CDD" id="cd03442">
    <property type="entry name" value="BFIT_BACH"/>
    <property type="match status" value="1"/>
</dbReference>
<proteinExistence type="inferred from homology"/>
<dbReference type="Pfam" id="PF03061">
    <property type="entry name" value="4HBT"/>
    <property type="match status" value="1"/>
</dbReference>
<evidence type="ECO:0000313" key="5">
    <source>
        <dbReference type="EMBL" id="SDW44629.1"/>
    </source>
</evidence>
<protein>
    <submittedName>
        <fullName evidence="5">Acyl-CoA hydrolase</fullName>
    </submittedName>
</protein>
<dbReference type="PANTHER" id="PTHR11049:SF24">
    <property type="entry name" value="CYTOSOLIC ACYL COENZYME A THIOESTER HYDROLASE"/>
    <property type="match status" value="1"/>
</dbReference>
<evidence type="ECO:0000259" key="4">
    <source>
        <dbReference type="PROSITE" id="PS51770"/>
    </source>
</evidence>
<dbReference type="GO" id="GO:0005829">
    <property type="term" value="C:cytosol"/>
    <property type="evidence" value="ECO:0007669"/>
    <property type="project" value="TreeGrafter"/>
</dbReference>
<keyword evidence="2 3" id="KW-0378">Hydrolase</keyword>
<gene>
    <name evidence="5" type="ORF">SAMN05444487_103171</name>
</gene>
<reference evidence="5 6" key="1">
    <citation type="submission" date="2016-10" db="EMBL/GenBank/DDBJ databases">
        <authorList>
            <person name="de Groot N.N."/>
        </authorList>
    </citation>
    <scope>NUCLEOTIDE SEQUENCE [LARGE SCALE GENOMIC DNA]</scope>
    <source>
        <strain evidence="5 6">DSM 45610</strain>
    </source>
</reference>
<keyword evidence="6" id="KW-1185">Reference proteome</keyword>
<evidence type="ECO:0000256" key="3">
    <source>
        <dbReference type="PROSITE-ProRule" id="PRU01106"/>
    </source>
</evidence>
<dbReference type="STRING" id="1048340.SAMN05444487_103171"/>
<dbReference type="InterPro" id="IPR029069">
    <property type="entry name" value="HotDog_dom_sf"/>
</dbReference>
<dbReference type="Gene3D" id="3.10.129.10">
    <property type="entry name" value="Hotdog Thioesterase"/>
    <property type="match status" value="1"/>
</dbReference>
<dbReference type="InterPro" id="IPR040170">
    <property type="entry name" value="Cytosol_ACT"/>
</dbReference>
<evidence type="ECO:0000313" key="6">
    <source>
        <dbReference type="Proteomes" id="UP000198534"/>
    </source>
</evidence>
<dbReference type="GO" id="GO:0006637">
    <property type="term" value="P:acyl-CoA metabolic process"/>
    <property type="evidence" value="ECO:0007669"/>
    <property type="project" value="TreeGrafter"/>
</dbReference>
<dbReference type="GO" id="GO:0009062">
    <property type="term" value="P:fatty acid catabolic process"/>
    <property type="evidence" value="ECO:0007669"/>
    <property type="project" value="TreeGrafter"/>
</dbReference>
<dbReference type="OrthoDB" id="9791628at2"/>
<evidence type="ECO:0000256" key="1">
    <source>
        <dbReference type="ARBA" id="ARBA00010458"/>
    </source>
</evidence>
<dbReference type="InterPro" id="IPR006683">
    <property type="entry name" value="Thioestr_dom"/>
</dbReference>
<name>A0A1H2TN13_9BACL</name>
<dbReference type="PROSITE" id="PS51770">
    <property type="entry name" value="HOTDOG_ACOT"/>
    <property type="match status" value="1"/>
</dbReference>
<dbReference type="RefSeq" id="WP_091736765.1">
    <property type="nucleotide sequence ID" value="NZ_FNNQ01000003.1"/>
</dbReference>
<dbReference type="PANTHER" id="PTHR11049">
    <property type="entry name" value="ACYL COENZYME A THIOESTER HYDROLASE"/>
    <property type="match status" value="1"/>
</dbReference>
<dbReference type="SUPFAM" id="SSF54637">
    <property type="entry name" value="Thioesterase/thiol ester dehydrase-isomerase"/>
    <property type="match status" value="1"/>
</dbReference>
<organism evidence="5 6">
    <name type="scientific">Marininema mesophilum</name>
    <dbReference type="NCBI Taxonomy" id="1048340"/>
    <lineage>
        <taxon>Bacteria</taxon>
        <taxon>Bacillati</taxon>
        <taxon>Bacillota</taxon>
        <taxon>Bacilli</taxon>
        <taxon>Bacillales</taxon>
        <taxon>Thermoactinomycetaceae</taxon>
        <taxon>Marininema</taxon>
    </lineage>
</organism>
<feature type="domain" description="HotDog ACOT-type" evidence="4">
    <location>
        <begin position="7"/>
        <end position="119"/>
    </location>
</feature>
<dbReference type="InterPro" id="IPR033120">
    <property type="entry name" value="HOTDOG_ACOT"/>
</dbReference>
<dbReference type="AlphaFoldDB" id="A0A1H2TN13"/>
<dbReference type="GO" id="GO:0052816">
    <property type="term" value="F:long-chain fatty acyl-CoA hydrolase activity"/>
    <property type="evidence" value="ECO:0007669"/>
    <property type="project" value="TreeGrafter"/>
</dbReference>
<dbReference type="EMBL" id="FNNQ01000003">
    <property type="protein sequence ID" value="SDW44629.1"/>
    <property type="molecule type" value="Genomic_DNA"/>
</dbReference>
<dbReference type="Proteomes" id="UP000198534">
    <property type="component" value="Unassembled WGS sequence"/>
</dbReference>
<accession>A0A1H2TN13</accession>
<evidence type="ECO:0000256" key="2">
    <source>
        <dbReference type="ARBA" id="ARBA00022801"/>
    </source>
</evidence>